<feature type="chain" id="PRO_5025429921" description="Extracellular membrane protein CFEM domain-containing protein" evidence="1">
    <location>
        <begin position="20"/>
        <end position="165"/>
    </location>
</feature>
<sequence>MQFPTALLATLLSTALVAAQTYPASLVCGGSAQSGAVDCNNGFCCRKEARCVTGGDVTTCSDGTVAFPYDLSPSNVVSFANVIRTETPAAYSSILAQITTNAFIRAQIPSTVLDQIEGKTEAPAATNSDGAAANLRAPGGNWNGLGGLAAVWGVAAAGGAAWVFA</sequence>
<dbReference type="RefSeq" id="XP_033599797.1">
    <property type="nucleotide sequence ID" value="XM_033747043.1"/>
</dbReference>
<evidence type="ECO:0008006" key="4">
    <source>
        <dbReference type="Google" id="ProtNLM"/>
    </source>
</evidence>
<dbReference type="GeneID" id="54488097"/>
<gene>
    <name evidence="2" type="ORF">EJ05DRAFT_500885</name>
</gene>
<keyword evidence="3" id="KW-1185">Reference proteome</keyword>
<dbReference type="EMBL" id="ML996573">
    <property type="protein sequence ID" value="KAF2757346.1"/>
    <property type="molecule type" value="Genomic_DNA"/>
</dbReference>
<accession>A0A6A6W5W7</accession>
<evidence type="ECO:0000256" key="1">
    <source>
        <dbReference type="SAM" id="SignalP"/>
    </source>
</evidence>
<organism evidence="2 3">
    <name type="scientific">Pseudovirgaria hyperparasitica</name>
    <dbReference type="NCBI Taxonomy" id="470096"/>
    <lineage>
        <taxon>Eukaryota</taxon>
        <taxon>Fungi</taxon>
        <taxon>Dikarya</taxon>
        <taxon>Ascomycota</taxon>
        <taxon>Pezizomycotina</taxon>
        <taxon>Dothideomycetes</taxon>
        <taxon>Dothideomycetes incertae sedis</taxon>
        <taxon>Acrospermales</taxon>
        <taxon>Acrospermaceae</taxon>
        <taxon>Pseudovirgaria</taxon>
    </lineage>
</organism>
<protein>
    <recommendedName>
        <fullName evidence="4">Extracellular membrane protein CFEM domain-containing protein</fullName>
    </recommendedName>
</protein>
<evidence type="ECO:0000313" key="3">
    <source>
        <dbReference type="Proteomes" id="UP000799437"/>
    </source>
</evidence>
<dbReference type="Proteomes" id="UP000799437">
    <property type="component" value="Unassembled WGS sequence"/>
</dbReference>
<name>A0A6A6W5W7_9PEZI</name>
<keyword evidence="1" id="KW-0732">Signal</keyword>
<feature type="signal peptide" evidence="1">
    <location>
        <begin position="1"/>
        <end position="19"/>
    </location>
</feature>
<dbReference type="OrthoDB" id="3792495at2759"/>
<reference evidence="2" key="1">
    <citation type="journal article" date="2020" name="Stud. Mycol.">
        <title>101 Dothideomycetes genomes: a test case for predicting lifestyles and emergence of pathogens.</title>
        <authorList>
            <person name="Haridas S."/>
            <person name="Albert R."/>
            <person name="Binder M."/>
            <person name="Bloem J."/>
            <person name="Labutti K."/>
            <person name="Salamov A."/>
            <person name="Andreopoulos B."/>
            <person name="Baker S."/>
            <person name="Barry K."/>
            <person name="Bills G."/>
            <person name="Bluhm B."/>
            <person name="Cannon C."/>
            <person name="Castanera R."/>
            <person name="Culley D."/>
            <person name="Daum C."/>
            <person name="Ezra D."/>
            <person name="Gonzalez J."/>
            <person name="Henrissat B."/>
            <person name="Kuo A."/>
            <person name="Liang C."/>
            <person name="Lipzen A."/>
            <person name="Lutzoni F."/>
            <person name="Magnuson J."/>
            <person name="Mondo S."/>
            <person name="Nolan M."/>
            <person name="Ohm R."/>
            <person name="Pangilinan J."/>
            <person name="Park H.-J."/>
            <person name="Ramirez L."/>
            <person name="Alfaro M."/>
            <person name="Sun H."/>
            <person name="Tritt A."/>
            <person name="Yoshinaga Y."/>
            <person name="Zwiers L.-H."/>
            <person name="Turgeon B."/>
            <person name="Goodwin S."/>
            <person name="Spatafora J."/>
            <person name="Crous P."/>
            <person name="Grigoriev I."/>
        </authorList>
    </citation>
    <scope>NUCLEOTIDE SEQUENCE</scope>
    <source>
        <strain evidence="2">CBS 121739</strain>
    </source>
</reference>
<evidence type="ECO:0000313" key="2">
    <source>
        <dbReference type="EMBL" id="KAF2757346.1"/>
    </source>
</evidence>
<proteinExistence type="predicted"/>
<dbReference type="AlphaFoldDB" id="A0A6A6W5W7"/>